<dbReference type="Gene3D" id="1.10.238.10">
    <property type="entry name" value="EF-hand"/>
    <property type="match status" value="1"/>
</dbReference>
<evidence type="ECO:0000256" key="2">
    <source>
        <dbReference type="SAM" id="SignalP"/>
    </source>
</evidence>
<protein>
    <submittedName>
        <fullName evidence="3">Uncharacterized protein</fullName>
    </submittedName>
</protein>
<proteinExistence type="inferred from homology"/>
<feature type="signal peptide" evidence="2">
    <location>
        <begin position="1"/>
        <end position="20"/>
    </location>
</feature>
<keyword evidence="4" id="KW-1185">Reference proteome</keyword>
<dbReference type="GO" id="GO:0005509">
    <property type="term" value="F:calcium ion binding"/>
    <property type="evidence" value="ECO:0007669"/>
    <property type="project" value="TreeGrafter"/>
</dbReference>
<dbReference type="InterPro" id="IPR011992">
    <property type="entry name" value="EF-hand-dom_pair"/>
</dbReference>
<sequence>MRSSLSFSLVLYFIVTSLQCFHLSFSIAYEIPSTKTEAGILADTPKASEQSVLQKHVAFFDRNHDGIIYPKETFEGFRALGFGIMLSTVAANFINAGLSQATRPGKSPSPLFPIEVQNIKLGKHGSDTGAYDTEGRFVDSKFEEIFTKHAKKNPNSMTFDELMEMIKSNRVPKDYKGWLASYVEWKILHVLAKDKNGLLTKESIRGVFDGSLFFQKEKEGKKID</sequence>
<feature type="chain" id="PRO_5043807967" evidence="2">
    <location>
        <begin position="21"/>
        <end position="224"/>
    </location>
</feature>
<dbReference type="PANTHER" id="PTHR31495">
    <property type="entry name" value="PEROXYGENASE 3-RELATED"/>
    <property type="match status" value="1"/>
</dbReference>
<evidence type="ECO:0000256" key="1">
    <source>
        <dbReference type="ARBA" id="ARBA00006765"/>
    </source>
</evidence>
<comment type="caution">
    <text evidence="3">The sequence shown here is derived from an EMBL/GenBank/DDBJ whole genome shotgun (WGS) entry which is preliminary data.</text>
</comment>
<dbReference type="PANTHER" id="PTHR31495:SF15">
    <property type="entry name" value="CALEOSIN"/>
    <property type="match status" value="1"/>
</dbReference>
<evidence type="ECO:0000313" key="3">
    <source>
        <dbReference type="EMBL" id="CAL0318486.1"/>
    </source>
</evidence>
<keyword evidence="2" id="KW-0732">Signal</keyword>
<dbReference type="AlphaFoldDB" id="A0AAV1XA49"/>
<evidence type="ECO:0000313" key="4">
    <source>
        <dbReference type="Proteomes" id="UP001497480"/>
    </source>
</evidence>
<dbReference type="GO" id="GO:0004497">
    <property type="term" value="F:monooxygenase activity"/>
    <property type="evidence" value="ECO:0007669"/>
    <property type="project" value="TreeGrafter"/>
</dbReference>
<comment type="similarity">
    <text evidence="1">Belongs to the caleosin family.</text>
</comment>
<dbReference type="SUPFAM" id="SSF47473">
    <property type="entry name" value="EF-hand"/>
    <property type="match status" value="1"/>
</dbReference>
<dbReference type="InterPro" id="IPR007736">
    <property type="entry name" value="Caleosin-related"/>
</dbReference>
<organism evidence="3 4">
    <name type="scientific">Lupinus luteus</name>
    <name type="common">European yellow lupine</name>
    <dbReference type="NCBI Taxonomy" id="3873"/>
    <lineage>
        <taxon>Eukaryota</taxon>
        <taxon>Viridiplantae</taxon>
        <taxon>Streptophyta</taxon>
        <taxon>Embryophyta</taxon>
        <taxon>Tracheophyta</taxon>
        <taxon>Spermatophyta</taxon>
        <taxon>Magnoliopsida</taxon>
        <taxon>eudicotyledons</taxon>
        <taxon>Gunneridae</taxon>
        <taxon>Pentapetalae</taxon>
        <taxon>rosids</taxon>
        <taxon>fabids</taxon>
        <taxon>Fabales</taxon>
        <taxon>Fabaceae</taxon>
        <taxon>Papilionoideae</taxon>
        <taxon>50 kb inversion clade</taxon>
        <taxon>genistoids sensu lato</taxon>
        <taxon>core genistoids</taxon>
        <taxon>Genisteae</taxon>
        <taxon>Lupinus</taxon>
    </lineage>
</organism>
<reference evidence="3 4" key="1">
    <citation type="submission" date="2024-03" db="EMBL/GenBank/DDBJ databases">
        <authorList>
            <person name="Martinez-Hernandez J."/>
        </authorList>
    </citation>
    <scope>NUCLEOTIDE SEQUENCE [LARGE SCALE GENOMIC DNA]</scope>
</reference>
<dbReference type="EMBL" id="CAXHTB010000013">
    <property type="protein sequence ID" value="CAL0318486.1"/>
    <property type="molecule type" value="Genomic_DNA"/>
</dbReference>
<name>A0AAV1XA49_LUPLU</name>
<dbReference type="Pfam" id="PF05042">
    <property type="entry name" value="Caleosin"/>
    <property type="match status" value="1"/>
</dbReference>
<dbReference type="Proteomes" id="UP001497480">
    <property type="component" value="Unassembled WGS sequence"/>
</dbReference>
<gene>
    <name evidence="3" type="ORF">LLUT_LOCUS19546</name>
</gene>
<accession>A0AAV1XA49</accession>